<evidence type="ECO:0000313" key="4">
    <source>
        <dbReference type="Proteomes" id="UP000507470"/>
    </source>
</evidence>
<feature type="region of interest" description="Disordered" evidence="1">
    <location>
        <begin position="255"/>
        <end position="285"/>
    </location>
</feature>
<organism evidence="3 4">
    <name type="scientific">Mytilus coruscus</name>
    <name type="common">Sea mussel</name>
    <dbReference type="NCBI Taxonomy" id="42192"/>
    <lineage>
        <taxon>Eukaryota</taxon>
        <taxon>Metazoa</taxon>
        <taxon>Spiralia</taxon>
        <taxon>Lophotrochozoa</taxon>
        <taxon>Mollusca</taxon>
        <taxon>Bivalvia</taxon>
        <taxon>Autobranchia</taxon>
        <taxon>Pteriomorphia</taxon>
        <taxon>Mytilida</taxon>
        <taxon>Mytiloidea</taxon>
        <taxon>Mytilidae</taxon>
        <taxon>Mytilinae</taxon>
        <taxon>Mytilus</taxon>
    </lineage>
</organism>
<gene>
    <name evidence="3" type="ORF">MCOR_35564</name>
</gene>
<proteinExistence type="predicted"/>
<evidence type="ECO:0000256" key="2">
    <source>
        <dbReference type="SAM" id="Phobius"/>
    </source>
</evidence>
<dbReference type="EMBL" id="CACVKT020006430">
    <property type="protein sequence ID" value="CAC5401484.1"/>
    <property type="molecule type" value="Genomic_DNA"/>
</dbReference>
<reference evidence="3 4" key="1">
    <citation type="submission" date="2020-06" db="EMBL/GenBank/DDBJ databases">
        <authorList>
            <person name="Li R."/>
            <person name="Bekaert M."/>
        </authorList>
    </citation>
    <scope>NUCLEOTIDE SEQUENCE [LARGE SCALE GENOMIC DNA]</scope>
    <source>
        <strain evidence="4">wild</strain>
    </source>
</reference>
<feature type="transmembrane region" description="Helical" evidence="2">
    <location>
        <begin position="207"/>
        <end position="230"/>
    </location>
</feature>
<name>A0A6J8D2Y7_MYTCO</name>
<keyword evidence="2" id="KW-1133">Transmembrane helix</keyword>
<keyword evidence="2" id="KW-0472">Membrane</keyword>
<sequence length="392" mass="43740">MLDAVDIKVKRQMTIYSRQIKEILTNSTIVFNCSYVRCTDRATVDEQDIKYTDDCKQQLNGFACVSGHKSDKVKPEEQRSIMSFATTIKGPLESSTMVLQHISTSPRETSYTTKLWIESSPSIQSSKGSSDFSSKLSYPHFGKSIVTASLIISITNEISSGLSSTYNMMSTTVNSLDATNKDVTESTKISLIQSTSSRNLKSSSSQYTGLIVGLLVSLIVTVVIVAICVCRLRHTRPFRKENIANDNKISLKNISNYHDVDPNSEKGTTYTENTKHDTSANNGNRMQFQLSENASNNTRNSEDEYTVVVKNQNVASGKENADRNITSENAESLDVMENNYDLLNQEIRPSDIESGNIYDSSRGCRDVYDTTYDTTQHVNSNKNKDESVYDHT</sequence>
<dbReference type="AlphaFoldDB" id="A0A6J8D2Y7"/>
<evidence type="ECO:0000313" key="3">
    <source>
        <dbReference type="EMBL" id="CAC5401484.1"/>
    </source>
</evidence>
<accession>A0A6J8D2Y7</accession>
<keyword evidence="2" id="KW-0812">Transmembrane</keyword>
<dbReference type="Proteomes" id="UP000507470">
    <property type="component" value="Unassembled WGS sequence"/>
</dbReference>
<protein>
    <submittedName>
        <fullName evidence="3">Uncharacterized protein</fullName>
    </submittedName>
</protein>
<evidence type="ECO:0000256" key="1">
    <source>
        <dbReference type="SAM" id="MobiDB-lite"/>
    </source>
</evidence>
<keyword evidence="4" id="KW-1185">Reference proteome</keyword>